<dbReference type="RefSeq" id="WP_092013577.1">
    <property type="nucleotide sequence ID" value="NZ_FOXH01000002.1"/>
</dbReference>
<protein>
    <submittedName>
        <fullName evidence="1">Uncharacterized protein</fullName>
    </submittedName>
</protein>
<dbReference type="Proteomes" id="UP000199306">
    <property type="component" value="Unassembled WGS sequence"/>
</dbReference>
<evidence type="ECO:0000313" key="1">
    <source>
        <dbReference type="EMBL" id="SFP35460.1"/>
    </source>
</evidence>
<organism evidence="1 2">
    <name type="scientific">Pseudarcicella hirudinis</name>
    <dbReference type="NCBI Taxonomy" id="1079859"/>
    <lineage>
        <taxon>Bacteria</taxon>
        <taxon>Pseudomonadati</taxon>
        <taxon>Bacteroidota</taxon>
        <taxon>Cytophagia</taxon>
        <taxon>Cytophagales</taxon>
        <taxon>Flectobacillaceae</taxon>
        <taxon>Pseudarcicella</taxon>
    </lineage>
</organism>
<sequence length="82" mass="9261">MNKKNVALLNINAIITQIIVVGASQSGRKTIIRDLREIIRFRTSFMPVVLKKTSTIQPKYSGAPLKSIFKLYPKKNFTAINI</sequence>
<dbReference type="EMBL" id="FOXH01000002">
    <property type="protein sequence ID" value="SFP35460.1"/>
    <property type="molecule type" value="Genomic_DNA"/>
</dbReference>
<dbReference type="AlphaFoldDB" id="A0A1I5PNU4"/>
<evidence type="ECO:0000313" key="2">
    <source>
        <dbReference type="Proteomes" id="UP000199306"/>
    </source>
</evidence>
<name>A0A1I5PNU4_9BACT</name>
<reference evidence="1 2" key="1">
    <citation type="submission" date="2016-10" db="EMBL/GenBank/DDBJ databases">
        <authorList>
            <person name="de Groot N.N."/>
        </authorList>
    </citation>
    <scope>NUCLEOTIDE SEQUENCE [LARGE SCALE GENOMIC DNA]</scope>
    <source>
        <strain evidence="2">E92,LMG 26720,CCM 7988</strain>
    </source>
</reference>
<keyword evidence="2" id="KW-1185">Reference proteome</keyword>
<proteinExistence type="predicted"/>
<accession>A0A1I5PNU4</accession>
<gene>
    <name evidence="1" type="ORF">SAMN04515674_102550</name>
</gene>